<dbReference type="AlphaFoldDB" id="A0A0E0PLA9"/>
<dbReference type="HOGENOM" id="CLU_134061_0_0_1"/>
<dbReference type="eggNOG" id="ENOG502S1Y2">
    <property type="taxonomic scope" value="Eukaryota"/>
</dbReference>
<evidence type="ECO:0000313" key="2">
    <source>
        <dbReference type="EnsemblPlants" id="ORUFI05G14300.1"/>
    </source>
</evidence>
<reference evidence="2" key="2">
    <citation type="submission" date="2015-06" db="UniProtKB">
        <authorList>
            <consortium name="EnsemblPlants"/>
        </authorList>
    </citation>
    <scope>IDENTIFICATION</scope>
</reference>
<dbReference type="Proteomes" id="UP000008022">
    <property type="component" value="Unassembled WGS sequence"/>
</dbReference>
<evidence type="ECO:0000313" key="3">
    <source>
        <dbReference type="Proteomes" id="UP000008022"/>
    </source>
</evidence>
<keyword evidence="3" id="KW-1185">Reference proteome</keyword>
<dbReference type="STRING" id="4529.A0A0E0PLA9"/>
<sequence length="172" mass="17869">MAGGDGATYKGGIKAYWKRRGYGRLDPASSAHRRPRLPTAELGDGRGAAGGAGRWRRGWRVRRRGLGRRILRALSPRRLLARLRDAYVRGMLRLASSAAVAGGGSALYGGPAGGADPFGRPRPLREYDEKALVEIYRSILARGGGGGGGVVPVAGDAAAVVAVARLPTVAGA</sequence>
<dbReference type="PANTHER" id="PTHR33702">
    <property type="entry name" value="BNAA09G40010D PROTEIN"/>
    <property type="match status" value="1"/>
</dbReference>
<organism evidence="2 3">
    <name type="scientific">Oryza rufipogon</name>
    <name type="common">Brownbeard rice</name>
    <name type="synonym">Asian wild rice</name>
    <dbReference type="NCBI Taxonomy" id="4529"/>
    <lineage>
        <taxon>Eukaryota</taxon>
        <taxon>Viridiplantae</taxon>
        <taxon>Streptophyta</taxon>
        <taxon>Embryophyta</taxon>
        <taxon>Tracheophyta</taxon>
        <taxon>Spermatophyta</taxon>
        <taxon>Magnoliopsida</taxon>
        <taxon>Liliopsida</taxon>
        <taxon>Poales</taxon>
        <taxon>Poaceae</taxon>
        <taxon>BOP clade</taxon>
        <taxon>Oryzoideae</taxon>
        <taxon>Oryzeae</taxon>
        <taxon>Oryzinae</taxon>
        <taxon>Oryza</taxon>
    </lineage>
</organism>
<dbReference type="EnsemblPlants" id="ORUFI05G14300.1">
    <property type="protein sequence ID" value="ORUFI05G14300.1"/>
    <property type="gene ID" value="ORUFI05G14300"/>
</dbReference>
<protein>
    <submittedName>
        <fullName evidence="2">Uncharacterized protein</fullName>
    </submittedName>
</protein>
<feature type="region of interest" description="Disordered" evidence="1">
    <location>
        <begin position="27"/>
        <end position="52"/>
    </location>
</feature>
<dbReference type="PANTHER" id="PTHR33702:SF27">
    <property type="entry name" value="BINDING PROTEIN"/>
    <property type="match status" value="1"/>
</dbReference>
<dbReference type="OMA" id="MEIRYWR"/>
<name>A0A0E0PLA9_ORYRU</name>
<evidence type="ECO:0000256" key="1">
    <source>
        <dbReference type="SAM" id="MobiDB-lite"/>
    </source>
</evidence>
<reference evidence="3" key="1">
    <citation type="submission" date="2013-06" db="EMBL/GenBank/DDBJ databases">
        <authorList>
            <person name="Zhao Q."/>
        </authorList>
    </citation>
    <scope>NUCLEOTIDE SEQUENCE</scope>
    <source>
        <strain evidence="3">cv. W1943</strain>
    </source>
</reference>
<accession>A0A0E0PLA9</accession>
<proteinExistence type="predicted"/>
<dbReference type="Gramene" id="ORUFI05G14300.1">
    <property type="protein sequence ID" value="ORUFI05G14300.1"/>
    <property type="gene ID" value="ORUFI05G14300"/>
</dbReference>